<dbReference type="InterPro" id="IPR004843">
    <property type="entry name" value="Calcineurin-like_PHP"/>
</dbReference>
<proteinExistence type="predicted"/>
<dbReference type="GO" id="GO:0016791">
    <property type="term" value="F:phosphatase activity"/>
    <property type="evidence" value="ECO:0007669"/>
    <property type="project" value="TreeGrafter"/>
</dbReference>
<gene>
    <name evidence="2" type="ORF">GRI91_12325</name>
</gene>
<reference evidence="2 3" key="1">
    <citation type="submission" date="2019-12" db="EMBL/GenBank/DDBJ databases">
        <title>Genomic-based taxomic classification of the family Erythrobacteraceae.</title>
        <authorList>
            <person name="Xu L."/>
        </authorList>
    </citation>
    <scope>NUCLEOTIDE SEQUENCE [LARGE SCALE GENOMIC DNA]</scope>
    <source>
        <strain evidence="2 3">LMG 29518</strain>
    </source>
</reference>
<dbReference type="GO" id="GO:0110154">
    <property type="term" value="P:RNA decapping"/>
    <property type="evidence" value="ECO:0007669"/>
    <property type="project" value="TreeGrafter"/>
</dbReference>
<dbReference type="Proteomes" id="UP000438476">
    <property type="component" value="Unassembled WGS sequence"/>
</dbReference>
<keyword evidence="3" id="KW-1185">Reference proteome</keyword>
<dbReference type="Pfam" id="PF00149">
    <property type="entry name" value="Metallophos"/>
    <property type="match status" value="1"/>
</dbReference>
<protein>
    <submittedName>
        <fullName evidence="2">Serine/threonine protein phosphatase</fullName>
    </submittedName>
</protein>
<name>A0A6I4T6U0_9SPHN</name>
<dbReference type="SUPFAM" id="SSF56300">
    <property type="entry name" value="Metallo-dependent phosphatases"/>
    <property type="match status" value="1"/>
</dbReference>
<dbReference type="OrthoDB" id="9807890at2"/>
<accession>A0A6I4T6U0</accession>
<dbReference type="InterPro" id="IPR029052">
    <property type="entry name" value="Metallo-depent_PP-like"/>
</dbReference>
<dbReference type="GO" id="GO:0008803">
    <property type="term" value="F:bis(5'-nucleosyl)-tetraphosphatase (symmetrical) activity"/>
    <property type="evidence" value="ECO:0007669"/>
    <property type="project" value="TreeGrafter"/>
</dbReference>
<dbReference type="RefSeq" id="WP_160736985.1">
    <property type="nucleotide sequence ID" value="NZ_WTYT01000005.1"/>
</dbReference>
<evidence type="ECO:0000313" key="2">
    <source>
        <dbReference type="EMBL" id="MXO66547.1"/>
    </source>
</evidence>
<dbReference type="CDD" id="cd00144">
    <property type="entry name" value="MPP_PPP_family"/>
    <property type="match status" value="1"/>
</dbReference>
<dbReference type="GO" id="GO:0005737">
    <property type="term" value="C:cytoplasm"/>
    <property type="evidence" value="ECO:0007669"/>
    <property type="project" value="TreeGrafter"/>
</dbReference>
<organism evidence="2 3">
    <name type="scientific">Altericroceibacterium endophyticum</name>
    <dbReference type="NCBI Taxonomy" id="1808508"/>
    <lineage>
        <taxon>Bacteria</taxon>
        <taxon>Pseudomonadati</taxon>
        <taxon>Pseudomonadota</taxon>
        <taxon>Alphaproteobacteria</taxon>
        <taxon>Sphingomonadales</taxon>
        <taxon>Erythrobacteraceae</taxon>
        <taxon>Altericroceibacterium</taxon>
    </lineage>
</organism>
<dbReference type="PANTHER" id="PTHR42850">
    <property type="entry name" value="METALLOPHOSPHOESTERASE"/>
    <property type="match status" value="1"/>
</dbReference>
<dbReference type="PANTHER" id="PTHR42850:SF4">
    <property type="entry name" value="ZINC-DEPENDENT ENDOPOLYPHOSPHATASE"/>
    <property type="match status" value="1"/>
</dbReference>
<evidence type="ECO:0000259" key="1">
    <source>
        <dbReference type="Pfam" id="PF00149"/>
    </source>
</evidence>
<dbReference type="Gene3D" id="3.60.21.10">
    <property type="match status" value="1"/>
</dbReference>
<dbReference type="AlphaFoldDB" id="A0A6I4T6U0"/>
<comment type="caution">
    <text evidence="2">The sequence shown here is derived from an EMBL/GenBank/DDBJ whole genome shotgun (WGS) entry which is preliminary data.</text>
</comment>
<feature type="domain" description="Calcineurin-like phosphoesterase" evidence="1">
    <location>
        <begin position="25"/>
        <end position="215"/>
    </location>
</feature>
<sequence length="269" mass="30091">MINKLLHMLKGRPKSFAPQIPDGQRVYALGDIHGRLDLFEAMITAIEDDERRSAPEKVTIILLGDLIDRGPDSAGVVARARALQKARDVRILMGNHEEMLLRSMEDRSVLAPFLNHGGRETLLSYGLSAQDYDLCDYEELQNLLIAKVPARDKSFINSFHNAIEIGDYLFVHAGIEPGKALRDQDERNLRWIREPFLSHAAPHSHVVVHGHTITERPENRSNRIGLDTGAYRSGALTAVVLEGTERRYLQTRISDDGAITAAPFEADEP</sequence>
<evidence type="ECO:0000313" key="3">
    <source>
        <dbReference type="Proteomes" id="UP000438476"/>
    </source>
</evidence>
<dbReference type="InterPro" id="IPR050126">
    <property type="entry name" value="Ap4A_hydrolase"/>
</dbReference>
<dbReference type="EMBL" id="WTYT01000005">
    <property type="protein sequence ID" value="MXO66547.1"/>
    <property type="molecule type" value="Genomic_DNA"/>
</dbReference>